<dbReference type="FunFam" id="3.30.160.60:FF:000671">
    <property type="entry name" value="Zinc finger protein 26"/>
    <property type="match status" value="1"/>
</dbReference>
<dbReference type="InterPro" id="IPR036236">
    <property type="entry name" value="Znf_C2H2_sf"/>
</dbReference>
<dbReference type="Proteomes" id="UP001054837">
    <property type="component" value="Unassembled WGS sequence"/>
</dbReference>
<name>A0AAV4V4S9_9ARAC</name>
<evidence type="ECO:0000313" key="11">
    <source>
        <dbReference type="EMBL" id="GIY65023.1"/>
    </source>
</evidence>
<dbReference type="PANTHER" id="PTHR24388">
    <property type="entry name" value="ZINC FINGER PROTEIN"/>
    <property type="match status" value="1"/>
</dbReference>
<dbReference type="EMBL" id="BPLQ01012371">
    <property type="protein sequence ID" value="GIY65023.1"/>
    <property type="molecule type" value="Genomic_DNA"/>
</dbReference>
<comment type="caution">
    <text evidence="11">The sequence shown here is derived from an EMBL/GenBank/DDBJ whole genome shotgun (WGS) entry which is preliminary data.</text>
</comment>
<evidence type="ECO:0000313" key="12">
    <source>
        <dbReference type="Proteomes" id="UP001054837"/>
    </source>
</evidence>
<dbReference type="InterPro" id="IPR050527">
    <property type="entry name" value="Snail/Krueppel_Znf"/>
</dbReference>
<dbReference type="GO" id="GO:0000978">
    <property type="term" value="F:RNA polymerase II cis-regulatory region sequence-specific DNA binding"/>
    <property type="evidence" value="ECO:0007669"/>
    <property type="project" value="TreeGrafter"/>
</dbReference>
<dbReference type="FunFam" id="3.30.160.60:FF:000145">
    <property type="entry name" value="Zinc finger protein 574"/>
    <property type="match status" value="1"/>
</dbReference>
<evidence type="ECO:0000256" key="8">
    <source>
        <dbReference type="PROSITE-ProRule" id="PRU00042"/>
    </source>
</evidence>
<keyword evidence="6" id="KW-0539">Nucleus</keyword>
<reference evidence="11 12" key="1">
    <citation type="submission" date="2021-06" db="EMBL/GenBank/DDBJ databases">
        <title>Caerostris darwini draft genome.</title>
        <authorList>
            <person name="Kono N."/>
            <person name="Arakawa K."/>
        </authorList>
    </citation>
    <scope>NUCLEOTIDE SEQUENCE [LARGE SCALE GENOMIC DNA]</scope>
</reference>
<dbReference type="PROSITE" id="PS50157">
    <property type="entry name" value="ZINC_FINGER_C2H2_2"/>
    <property type="match status" value="3"/>
</dbReference>
<feature type="domain" description="C2H2-type" evidence="10">
    <location>
        <begin position="98"/>
        <end position="125"/>
    </location>
</feature>
<evidence type="ECO:0000256" key="5">
    <source>
        <dbReference type="ARBA" id="ARBA00022833"/>
    </source>
</evidence>
<feature type="region of interest" description="Disordered" evidence="9">
    <location>
        <begin position="163"/>
        <end position="187"/>
    </location>
</feature>
<keyword evidence="2" id="KW-0479">Metal-binding</keyword>
<gene>
    <name evidence="11" type="primary">ZNF45_9</name>
    <name evidence="11" type="ORF">CDAR_18191</name>
</gene>
<keyword evidence="4 8" id="KW-0863">Zinc-finger</keyword>
<keyword evidence="12" id="KW-1185">Reference proteome</keyword>
<dbReference type="PROSITE" id="PS00028">
    <property type="entry name" value="ZINC_FINGER_C2H2_1"/>
    <property type="match status" value="3"/>
</dbReference>
<sequence>MDASLKLWERRKHSSRTEVKSAQCFIVIRREDKEEYLMEKPHKCNLCSKSFPTPGDLKSHMYVHNGSWPYKCHICNRGFSKQTNLRNHLFLHTGDKPHSCKHCHKRFALACNLRAHLKTHEGEHQEKCTQCGKVFPTSAKKLTHGYCQPCYQSSNGIALTKKYASPTHDSERDDASSPSKESPPDHHVAIKREVTPTAELSSGSSPPPPPPMLLGMLDEVMLRYREAGGLLPPSLSALRFLEGSMPVLSQRN</sequence>
<evidence type="ECO:0000259" key="10">
    <source>
        <dbReference type="PROSITE" id="PS50157"/>
    </source>
</evidence>
<comment type="similarity">
    <text evidence="7">Belongs to the snail C2H2-type zinc-finger protein family.</text>
</comment>
<dbReference type="Gene3D" id="3.30.160.60">
    <property type="entry name" value="Classic Zinc Finger"/>
    <property type="match status" value="3"/>
</dbReference>
<dbReference type="PANTHER" id="PTHR24388:SF104">
    <property type="entry name" value="AT-RICH BINDING PROTEIN-RELATED"/>
    <property type="match status" value="1"/>
</dbReference>
<dbReference type="FunFam" id="3.30.160.60:FF:000303">
    <property type="entry name" value="Zinc finger protein 41"/>
    <property type="match status" value="1"/>
</dbReference>
<keyword evidence="5" id="KW-0862">Zinc</keyword>
<proteinExistence type="inferred from homology"/>
<evidence type="ECO:0000256" key="2">
    <source>
        <dbReference type="ARBA" id="ARBA00022723"/>
    </source>
</evidence>
<comment type="subcellular location">
    <subcellularLocation>
        <location evidence="1">Nucleus</location>
    </subcellularLocation>
</comment>
<dbReference type="SMART" id="SM00355">
    <property type="entry name" value="ZnF_C2H2"/>
    <property type="match status" value="3"/>
</dbReference>
<dbReference type="GO" id="GO:0008270">
    <property type="term" value="F:zinc ion binding"/>
    <property type="evidence" value="ECO:0007669"/>
    <property type="project" value="UniProtKB-KW"/>
</dbReference>
<keyword evidence="3" id="KW-0677">Repeat</keyword>
<dbReference type="AlphaFoldDB" id="A0AAV4V4S9"/>
<evidence type="ECO:0000256" key="4">
    <source>
        <dbReference type="ARBA" id="ARBA00022771"/>
    </source>
</evidence>
<dbReference type="Pfam" id="PF00096">
    <property type="entry name" value="zf-C2H2"/>
    <property type="match status" value="2"/>
</dbReference>
<evidence type="ECO:0000256" key="1">
    <source>
        <dbReference type="ARBA" id="ARBA00004123"/>
    </source>
</evidence>
<dbReference type="SUPFAM" id="SSF57667">
    <property type="entry name" value="beta-beta-alpha zinc fingers"/>
    <property type="match status" value="2"/>
</dbReference>
<accession>A0AAV4V4S9</accession>
<feature type="domain" description="C2H2-type" evidence="10">
    <location>
        <begin position="70"/>
        <end position="97"/>
    </location>
</feature>
<evidence type="ECO:0000256" key="9">
    <source>
        <dbReference type="SAM" id="MobiDB-lite"/>
    </source>
</evidence>
<feature type="domain" description="C2H2-type" evidence="10">
    <location>
        <begin position="42"/>
        <end position="69"/>
    </location>
</feature>
<evidence type="ECO:0000256" key="3">
    <source>
        <dbReference type="ARBA" id="ARBA00022737"/>
    </source>
</evidence>
<organism evidence="11 12">
    <name type="scientific">Caerostris darwini</name>
    <dbReference type="NCBI Taxonomy" id="1538125"/>
    <lineage>
        <taxon>Eukaryota</taxon>
        <taxon>Metazoa</taxon>
        <taxon>Ecdysozoa</taxon>
        <taxon>Arthropoda</taxon>
        <taxon>Chelicerata</taxon>
        <taxon>Arachnida</taxon>
        <taxon>Araneae</taxon>
        <taxon>Araneomorphae</taxon>
        <taxon>Entelegynae</taxon>
        <taxon>Araneoidea</taxon>
        <taxon>Araneidae</taxon>
        <taxon>Caerostris</taxon>
    </lineage>
</organism>
<evidence type="ECO:0000256" key="7">
    <source>
        <dbReference type="ARBA" id="ARBA00037948"/>
    </source>
</evidence>
<evidence type="ECO:0000256" key="6">
    <source>
        <dbReference type="ARBA" id="ARBA00023242"/>
    </source>
</evidence>
<dbReference type="GO" id="GO:0005634">
    <property type="term" value="C:nucleus"/>
    <property type="evidence" value="ECO:0007669"/>
    <property type="project" value="UniProtKB-SubCell"/>
</dbReference>
<protein>
    <submittedName>
        <fullName evidence="11">Zinc finger protein 45</fullName>
    </submittedName>
</protein>
<dbReference type="InterPro" id="IPR013087">
    <property type="entry name" value="Znf_C2H2_type"/>
</dbReference>
<dbReference type="GO" id="GO:0000981">
    <property type="term" value="F:DNA-binding transcription factor activity, RNA polymerase II-specific"/>
    <property type="evidence" value="ECO:0007669"/>
    <property type="project" value="TreeGrafter"/>
</dbReference>